<comment type="similarity">
    <text evidence="2 7">Belongs to the cytochrome P450 family.</text>
</comment>
<keyword evidence="6 7" id="KW-0349">Heme</keyword>
<keyword evidence="4 7" id="KW-0560">Oxidoreductase</keyword>
<dbReference type="GO" id="GO:0016125">
    <property type="term" value="P:sterol metabolic process"/>
    <property type="evidence" value="ECO:0007669"/>
    <property type="project" value="TreeGrafter"/>
</dbReference>
<evidence type="ECO:0000313" key="9">
    <source>
        <dbReference type="Proteomes" id="UP000799766"/>
    </source>
</evidence>
<dbReference type="InterPro" id="IPR036396">
    <property type="entry name" value="Cyt_P450_sf"/>
</dbReference>
<evidence type="ECO:0000256" key="1">
    <source>
        <dbReference type="ARBA" id="ARBA00001971"/>
    </source>
</evidence>
<evidence type="ECO:0000256" key="6">
    <source>
        <dbReference type="PIRSR" id="PIRSR602401-1"/>
    </source>
</evidence>
<dbReference type="SUPFAM" id="SSF48264">
    <property type="entry name" value="Cytochrome P450"/>
    <property type="match status" value="1"/>
</dbReference>
<feature type="binding site" description="axial binding residue" evidence="6">
    <location>
        <position position="479"/>
    </location>
    <ligand>
        <name>heme</name>
        <dbReference type="ChEBI" id="CHEBI:30413"/>
    </ligand>
    <ligandPart>
        <name>Fe</name>
        <dbReference type="ChEBI" id="CHEBI:18248"/>
    </ligandPart>
</feature>
<dbReference type="EMBL" id="MU001684">
    <property type="protein sequence ID" value="KAF2456089.1"/>
    <property type="molecule type" value="Genomic_DNA"/>
</dbReference>
<dbReference type="PANTHER" id="PTHR24286:SF228">
    <property type="entry name" value="C-22 STEROL DESATURASE ERG5"/>
    <property type="match status" value="1"/>
</dbReference>
<dbReference type="InterPro" id="IPR001128">
    <property type="entry name" value="Cyt_P450"/>
</dbReference>
<dbReference type="FunFam" id="1.10.630.10:FF:000021">
    <property type="entry name" value="Cytochrome P450 61"/>
    <property type="match status" value="1"/>
</dbReference>
<organism evidence="8 9">
    <name type="scientific">Lineolata rhizophorae</name>
    <dbReference type="NCBI Taxonomy" id="578093"/>
    <lineage>
        <taxon>Eukaryota</taxon>
        <taxon>Fungi</taxon>
        <taxon>Dikarya</taxon>
        <taxon>Ascomycota</taxon>
        <taxon>Pezizomycotina</taxon>
        <taxon>Dothideomycetes</taxon>
        <taxon>Dothideomycetes incertae sedis</taxon>
        <taxon>Lineolatales</taxon>
        <taxon>Lineolataceae</taxon>
        <taxon>Lineolata</taxon>
    </lineage>
</organism>
<dbReference type="Proteomes" id="UP000799766">
    <property type="component" value="Unassembled WGS sequence"/>
</dbReference>
<comment type="cofactor">
    <cofactor evidence="1 6">
        <name>heme</name>
        <dbReference type="ChEBI" id="CHEBI:30413"/>
    </cofactor>
</comment>
<dbReference type="InterPro" id="IPR017972">
    <property type="entry name" value="Cyt_P450_CS"/>
</dbReference>
<keyword evidence="5 6" id="KW-0408">Iron</keyword>
<dbReference type="GO" id="GO:0005506">
    <property type="term" value="F:iron ion binding"/>
    <property type="evidence" value="ECO:0007669"/>
    <property type="project" value="InterPro"/>
</dbReference>
<dbReference type="PRINTS" id="PR00463">
    <property type="entry name" value="EP450I"/>
</dbReference>
<dbReference type="Pfam" id="PF00067">
    <property type="entry name" value="p450"/>
    <property type="match status" value="1"/>
</dbReference>
<keyword evidence="9" id="KW-1185">Reference proteome</keyword>
<dbReference type="GO" id="GO:0020037">
    <property type="term" value="F:heme binding"/>
    <property type="evidence" value="ECO:0007669"/>
    <property type="project" value="InterPro"/>
</dbReference>
<evidence type="ECO:0000256" key="7">
    <source>
        <dbReference type="RuleBase" id="RU000461"/>
    </source>
</evidence>
<dbReference type="PANTHER" id="PTHR24286">
    <property type="entry name" value="CYTOCHROME P450 26"/>
    <property type="match status" value="1"/>
</dbReference>
<evidence type="ECO:0000256" key="2">
    <source>
        <dbReference type="ARBA" id="ARBA00010617"/>
    </source>
</evidence>
<name>A0A6A6NWK6_9PEZI</name>
<dbReference type="OrthoDB" id="1372046at2759"/>
<keyword evidence="7" id="KW-0503">Monooxygenase</keyword>
<dbReference type="PROSITE" id="PS00086">
    <property type="entry name" value="CYTOCHROME_P450"/>
    <property type="match status" value="1"/>
</dbReference>
<dbReference type="GO" id="GO:0016705">
    <property type="term" value="F:oxidoreductase activity, acting on paired donors, with incorporation or reduction of molecular oxygen"/>
    <property type="evidence" value="ECO:0007669"/>
    <property type="project" value="InterPro"/>
</dbReference>
<dbReference type="Gene3D" id="1.10.630.10">
    <property type="entry name" value="Cytochrome P450"/>
    <property type="match status" value="1"/>
</dbReference>
<dbReference type="AlphaFoldDB" id="A0A6A6NWK6"/>
<evidence type="ECO:0000256" key="4">
    <source>
        <dbReference type="ARBA" id="ARBA00023002"/>
    </source>
</evidence>
<keyword evidence="3 6" id="KW-0479">Metal-binding</keyword>
<proteinExistence type="inferred from homology"/>
<evidence type="ECO:0000256" key="5">
    <source>
        <dbReference type="ARBA" id="ARBA00023004"/>
    </source>
</evidence>
<reference evidence="8" key="1">
    <citation type="journal article" date="2020" name="Stud. Mycol.">
        <title>101 Dothideomycetes genomes: a test case for predicting lifestyles and emergence of pathogens.</title>
        <authorList>
            <person name="Haridas S."/>
            <person name="Albert R."/>
            <person name="Binder M."/>
            <person name="Bloem J."/>
            <person name="Labutti K."/>
            <person name="Salamov A."/>
            <person name="Andreopoulos B."/>
            <person name="Baker S."/>
            <person name="Barry K."/>
            <person name="Bills G."/>
            <person name="Bluhm B."/>
            <person name="Cannon C."/>
            <person name="Castanera R."/>
            <person name="Culley D."/>
            <person name="Daum C."/>
            <person name="Ezra D."/>
            <person name="Gonzalez J."/>
            <person name="Henrissat B."/>
            <person name="Kuo A."/>
            <person name="Liang C."/>
            <person name="Lipzen A."/>
            <person name="Lutzoni F."/>
            <person name="Magnuson J."/>
            <person name="Mondo S."/>
            <person name="Nolan M."/>
            <person name="Ohm R."/>
            <person name="Pangilinan J."/>
            <person name="Park H.-J."/>
            <person name="Ramirez L."/>
            <person name="Alfaro M."/>
            <person name="Sun H."/>
            <person name="Tritt A."/>
            <person name="Yoshinaga Y."/>
            <person name="Zwiers L.-H."/>
            <person name="Turgeon B."/>
            <person name="Goodwin S."/>
            <person name="Spatafora J."/>
            <person name="Crous P."/>
            <person name="Grigoriev I."/>
        </authorList>
    </citation>
    <scope>NUCLEOTIDE SEQUENCE</scope>
    <source>
        <strain evidence="8">ATCC 16933</strain>
    </source>
</reference>
<sequence length="533" mass="60364">MAANTSFASPLADAELAPAIDASVASSIVARLVNGVNGWTAALGVMLFLVFYDQVKYIWNKGPIAGPAFKMPFIGPFLDSVNPQFEKYYMKWASGPLSCVSVFHKFVVIASTRDMARKVFNSPAFVKPCVVDVAHKLLRPNNWVFLDGREHVDYRKGLNGLFTRQALEMYLPGQEETYDKYFEKFVEISQKEHGGKHHPFMQVFRELMCAVSCRTFVGHYMSEAAVKKIATDYWLITAALELVNFPIIIPFTKTWYGKKAADMVLDEFAKCAAKSKIRMAAGGEPNCILDAWVMQMIESEKYRQKVAKGVDVDLSEKPPMLIRQFSDFEISMTLLTFLFASQDATSSACTWLFQITADRPDILDKVREENLALRGGDRHKRLELETLEKATYTRAVVKEVLRYRPPVIMVPYVAKKDFPVTDSYTVPKGSMVIPTVWMATHDEQAYPNPDSFEPDRWITGDAEKQTKNWLVFGTGPHYCLGQTYAQLNLAAMIGKASMLLDWDHKVTPLSEKIEVFATIFPEDHCHLTFKERP</sequence>
<gene>
    <name evidence="8" type="ORF">BDY21DRAFT_364833</name>
</gene>
<dbReference type="GO" id="GO:0004497">
    <property type="term" value="F:monooxygenase activity"/>
    <property type="evidence" value="ECO:0007669"/>
    <property type="project" value="UniProtKB-KW"/>
</dbReference>
<protein>
    <submittedName>
        <fullName evidence="8">Cytochrome P450 61</fullName>
    </submittedName>
</protein>
<dbReference type="CDD" id="cd11082">
    <property type="entry name" value="CYP61_CYP710"/>
    <property type="match status" value="1"/>
</dbReference>
<evidence type="ECO:0000256" key="3">
    <source>
        <dbReference type="ARBA" id="ARBA00022723"/>
    </source>
</evidence>
<evidence type="ECO:0000313" key="8">
    <source>
        <dbReference type="EMBL" id="KAF2456089.1"/>
    </source>
</evidence>
<accession>A0A6A6NWK6</accession>
<dbReference type="PRINTS" id="PR00385">
    <property type="entry name" value="P450"/>
</dbReference>
<dbReference type="InterPro" id="IPR002401">
    <property type="entry name" value="Cyt_P450_E_grp-I"/>
</dbReference>